<comment type="caution">
    <text evidence="3">The sequence shown here is derived from an EMBL/GenBank/DDBJ whole genome shotgun (WGS) entry which is preliminary data.</text>
</comment>
<keyword evidence="2" id="KW-1133">Transmembrane helix</keyword>
<keyword evidence="4" id="KW-1185">Reference proteome</keyword>
<sequence length="441" mass="47270">MLKLFTSGCVKLFDRYLPDPLVLVVIITLLVFVAGMVIETQTPVAMLDHWMGGFWSLHTFAMQMALILVTGFIVAKAPLFTRLVAVIANVAHTPGRAIVLVTLTSLIMTWINWGIGLVIGAILARELARRVPDVDYRLLIASAYSGFLIWHGGLSGAVPLTLATPGHFLEESIGLIPTSETLLSPFNLVLVAVLLVVLPVTNRLMMRGIDHPVTLQDHEPDVGTAAPVEHDHRSDRPAERLERSPWLARLVAVMGFAAISMYIIGGGGGLNLNVVIFVLLFVGIMLHGTLRNFLDCLADGIKGTSGVLIQFPFYAGIMGMMSASGLASRMAQMFVDISTAETLPVLSFLSAGIINIFIPSGGGQWAVQGPILMEAAQSLGADLPKVAMAFAWGDSWTNMIQPFWALPALAIAGLKARDIMGFCAIILLVSGVLIASVLLIA</sequence>
<dbReference type="AlphaFoldDB" id="A0A2N7TXD3"/>
<name>A0A2N7TXD3_9GAMM</name>
<feature type="transmembrane region" description="Helical" evidence="2">
    <location>
        <begin position="419"/>
        <end position="440"/>
    </location>
</feature>
<evidence type="ECO:0000313" key="3">
    <source>
        <dbReference type="EMBL" id="PMR72815.1"/>
    </source>
</evidence>
<feature type="transmembrane region" description="Helical" evidence="2">
    <location>
        <begin position="311"/>
        <end position="331"/>
    </location>
</feature>
<dbReference type="Pfam" id="PF02667">
    <property type="entry name" value="SCFA_trans"/>
    <property type="match status" value="1"/>
</dbReference>
<dbReference type="RefSeq" id="WP_102655037.1">
    <property type="nucleotide sequence ID" value="NZ_PNRF01000041.1"/>
</dbReference>
<dbReference type="GO" id="GO:0005886">
    <property type="term" value="C:plasma membrane"/>
    <property type="evidence" value="ECO:0007669"/>
    <property type="project" value="TreeGrafter"/>
</dbReference>
<evidence type="ECO:0000256" key="1">
    <source>
        <dbReference type="SAM" id="MobiDB-lite"/>
    </source>
</evidence>
<dbReference type="OrthoDB" id="9342495at2"/>
<feature type="transmembrane region" description="Helical" evidence="2">
    <location>
        <begin position="136"/>
        <end position="162"/>
    </location>
</feature>
<feature type="region of interest" description="Disordered" evidence="1">
    <location>
        <begin position="216"/>
        <end position="239"/>
    </location>
</feature>
<evidence type="ECO:0000313" key="4">
    <source>
        <dbReference type="Proteomes" id="UP000235803"/>
    </source>
</evidence>
<dbReference type="Proteomes" id="UP000235803">
    <property type="component" value="Unassembled WGS sequence"/>
</dbReference>
<feature type="transmembrane region" description="Helical" evidence="2">
    <location>
        <begin position="20"/>
        <end position="38"/>
    </location>
</feature>
<organism evidence="3 4">
    <name type="scientific">Billgrantia endophytica</name>
    <dbReference type="NCBI Taxonomy" id="2033802"/>
    <lineage>
        <taxon>Bacteria</taxon>
        <taxon>Pseudomonadati</taxon>
        <taxon>Pseudomonadota</taxon>
        <taxon>Gammaproteobacteria</taxon>
        <taxon>Oceanospirillales</taxon>
        <taxon>Halomonadaceae</taxon>
        <taxon>Billgrantia</taxon>
    </lineage>
</organism>
<dbReference type="PANTHER" id="PTHR41983:SF2">
    <property type="entry name" value="SHORT-CHAIN FATTY ACID TRANSPORTER-RELATED"/>
    <property type="match status" value="1"/>
</dbReference>
<keyword evidence="2" id="KW-0812">Transmembrane</keyword>
<evidence type="ECO:0000256" key="2">
    <source>
        <dbReference type="SAM" id="Phobius"/>
    </source>
</evidence>
<feature type="transmembrane region" description="Helical" evidence="2">
    <location>
        <begin position="50"/>
        <end position="77"/>
    </location>
</feature>
<feature type="transmembrane region" description="Helical" evidence="2">
    <location>
        <begin position="97"/>
        <end position="124"/>
    </location>
</feature>
<reference evidence="3 4" key="1">
    <citation type="submission" date="2018-01" db="EMBL/GenBank/DDBJ databases">
        <title>Halomonas endophytica sp. nov., isolated from storage liquid in the stems of Populus euphratica.</title>
        <authorList>
            <person name="Chen C."/>
        </authorList>
    </citation>
    <scope>NUCLEOTIDE SEQUENCE [LARGE SCALE GENOMIC DNA]</scope>
    <source>
        <strain evidence="3 4">MC28</strain>
    </source>
</reference>
<gene>
    <name evidence="3" type="ORF">C1H69_19395</name>
</gene>
<dbReference type="PANTHER" id="PTHR41983">
    <property type="entry name" value="SHORT-CHAIN FATTY ACID TRANSPORTER-RELATED"/>
    <property type="match status" value="1"/>
</dbReference>
<feature type="compositionally biased region" description="Basic and acidic residues" evidence="1">
    <location>
        <begin position="228"/>
        <end position="239"/>
    </location>
</feature>
<proteinExistence type="predicted"/>
<dbReference type="EMBL" id="PNRF01000041">
    <property type="protein sequence ID" value="PMR72815.1"/>
    <property type="molecule type" value="Genomic_DNA"/>
</dbReference>
<accession>A0A2N7TXD3</accession>
<feature type="transmembrane region" description="Helical" evidence="2">
    <location>
        <begin position="182"/>
        <end position="201"/>
    </location>
</feature>
<dbReference type="InterPro" id="IPR006160">
    <property type="entry name" value="SCFA_transpt_AtoE"/>
</dbReference>
<protein>
    <submittedName>
        <fullName evidence="3">Short-chain fatty acid transporter</fullName>
    </submittedName>
</protein>
<feature type="transmembrane region" description="Helical" evidence="2">
    <location>
        <begin position="337"/>
        <end position="358"/>
    </location>
</feature>
<feature type="transmembrane region" description="Helical" evidence="2">
    <location>
        <begin position="270"/>
        <end position="290"/>
    </location>
</feature>
<keyword evidence="2" id="KW-0472">Membrane</keyword>